<comment type="caution">
    <text evidence="1">The sequence shown here is derived from an EMBL/GenBank/DDBJ whole genome shotgun (WGS) entry which is preliminary data.</text>
</comment>
<protein>
    <recommendedName>
        <fullName evidence="3">DUF2508 domain-containing protein</fullName>
    </recommendedName>
</protein>
<organism evidence="1 2">
    <name type="scientific">Virgibacillus pantothenticus</name>
    <dbReference type="NCBI Taxonomy" id="1473"/>
    <lineage>
        <taxon>Bacteria</taxon>
        <taxon>Bacillati</taxon>
        <taxon>Bacillota</taxon>
        <taxon>Bacilli</taxon>
        <taxon>Bacillales</taxon>
        <taxon>Bacillaceae</taxon>
        <taxon>Virgibacillus</taxon>
    </lineage>
</organism>
<name>A0A0L0QRD8_VIRPA</name>
<dbReference type="Pfam" id="PF10704">
    <property type="entry name" value="DUF2508"/>
    <property type="match status" value="1"/>
</dbReference>
<dbReference type="OrthoDB" id="2166610at2"/>
<accession>A0A0L0QRD8</accession>
<dbReference type="EMBL" id="LGTO01000005">
    <property type="protein sequence ID" value="KNE21101.1"/>
    <property type="molecule type" value="Genomic_DNA"/>
</dbReference>
<dbReference type="AlphaFoldDB" id="A0A0L0QRD8"/>
<reference evidence="2" key="1">
    <citation type="submission" date="2015-07" db="EMBL/GenBank/DDBJ databases">
        <title>Fjat-10053 dsm26.</title>
        <authorList>
            <person name="Liu B."/>
            <person name="Wang J."/>
            <person name="Zhu Y."/>
            <person name="Liu G."/>
            <person name="Chen Q."/>
            <person name="Chen Z."/>
            <person name="Lan J."/>
            <person name="Che J."/>
            <person name="Ge C."/>
            <person name="Shi H."/>
            <person name="Pan Z."/>
            <person name="Liu X."/>
        </authorList>
    </citation>
    <scope>NUCLEOTIDE SEQUENCE [LARGE SCALE GENOMIC DNA]</scope>
    <source>
        <strain evidence="2">DSM 26</strain>
    </source>
</reference>
<gene>
    <name evidence="1" type="ORF">AFK71_05245</name>
</gene>
<dbReference type="PATRIC" id="fig|1473.5.peg.4029"/>
<evidence type="ECO:0008006" key="3">
    <source>
        <dbReference type="Google" id="ProtNLM"/>
    </source>
</evidence>
<keyword evidence="2" id="KW-1185">Reference proteome</keyword>
<dbReference type="RefSeq" id="WP_050350513.1">
    <property type="nucleotide sequence ID" value="NZ_BOSN01000007.1"/>
</dbReference>
<proteinExistence type="predicted"/>
<dbReference type="InterPro" id="IPR019644">
    <property type="entry name" value="DUF2508"/>
</dbReference>
<evidence type="ECO:0000313" key="1">
    <source>
        <dbReference type="EMBL" id="KNE21101.1"/>
    </source>
</evidence>
<evidence type="ECO:0000313" key="2">
    <source>
        <dbReference type="Proteomes" id="UP000036780"/>
    </source>
</evidence>
<sequence>MAKKIKKKDVDGELLRTMRELELEWKQIQSIVSKSVEPTIDGHYWEAISRAKYIYLLREARHRKLRADFH</sequence>
<dbReference type="Proteomes" id="UP000036780">
    <property type="component" value="Unassembled WGS sequence"/>
</dbReference>
<dbReference type="GeneID" id="66868819"/>